<gene>
    <name evidence="4" type="ORF">ACHAWO_004578</name>
</gene>
<protein>
    <recommendedName>
        <fullName evidence="3">DUF7495 domain-containing protein</fullName>
    </recommendedName>
</protein>
<comment type="caution">
    <text evidence="4">The sequence shown here is derived from an EMBL/GenBank/DDBJ whole genome shotgun (WGS) entry which is preliminary data.</text>
</comment>
<feature type="domain" description="DUF7495" evidence="3">
    <location>
        <begin position="381"/>
        <end position="487"/>
    </location>
</feature>
<keyword evidence="2" id="KW-0812">Transmembrane</keyword>
<dbReference type="Pfam" id="PF24325">
    <property type="entry name" value="DUF7495"/>
    <property type="match status" value="2"/>
</dbReference>
<feature type="compositionally biased region" description="Polar residues" evidence="1">
    <location>
        <begin position="346"/>
        <end position="364"/>
    </location>
</feature>
<name>A0ABD3NUQ1_9STRA</name>
<proteinExistence type="predicted"/>
<keyword evidence="5" id="KW-1185">Reference proteome</keyword>
<evidence type="ECO:0000256" key="1">
    <source>
        <dbReference type="SAM" id="MobiDB-lite"/>
    </source>
</evidence>
<dbReference type="EMBL" id="JALLPJ020000953">
    <property type="protein sequence ID" value="KAL3779123.1"/>
    <property type="molecule type" value="Genomic_DNA"/>
</dbReference>
<evidence type="ECO:0000259" key="3">
    <source>
        <dbReference type="Pfam" id="PF24325"/>
    </source>
</evidence>
<organism evidence="4 5">
    <name type="scientific">Cyclotella atomus</name>
    <dbReference type="NCBI Taxonomy" id="382360"/>
    <lineage>
        <taxon>Eukaryota</taxon>
        <taxon>Sar</taxon>
        <taxon>Stramenopiles</taxon>
        <taxon>Ochrophyta</taxon>
        <taxon>Bacillariophyta</taxon>
        <taxon>Coscinodiscophyceae</taxon>
        <taxon>Thalassiosirophycidae</taxon>
        <taxon>Stephanodiscales</taxon>
        <taxon>Stephanodiscaceae</taxon>
        <taxon>Cyclotella</taxon>
    </lineage>
</organism>
<dbReference type="InterPro" id="IPR055918">
    <property type="entry name" value="DUF7495"/>
</dbReference>
<feature type="compositionally biased region" description="Low complexity" evidence="1">
    <location>
        <begin position="326"/>
        <end position="345"/>
    </location>
</feature>
<feature type="domain" description="DUF7495" evidence="3">
    <location>
        <begin position="174"/>
        <end position="286"/>
    </location>
</feature>
<dbReference type="Proteomes" id="UP001530400">
    <property type="component" value="Unassembled WGS sequence"/>
</dbReference>
<accession>A0ABD3NUQ1</accession>
<reference evidence="4 5" key="1">
    <citation type="submission" date="2024-10" db="EMBL/GenBank/DDBJ databases">
        <title>Updated reference genomes for cyclostephanoid diatoms.</title>
        <authorList>
            <person name="Roberts W.R."/>
            <person name="Alverson A.J."/>
        </authorList>
    </citation>
    <scope>NUCLEOTIDE SEQUENCE [LARGE SCALE GENOMIC DNA]</scope>
    <source>
        <strain evidence="4 5">AJA010-31</strain>
    </source>
</reference>
<feature type="region of interest" description="Disordered" evidence="1">
    <location>
        <begin position="313"/>
        <end position="366"/>
    </location>
</feature>
<keyword evidence="2" id="KW-0472">Membrane</keyword>
<evidence type="ECO:0000313" key="4">
    <source>
        <dbReference type="EMBL" id="KAL3779123.1"/>
    </source>
</evidence>
<dbReference type="AlphaFoldDB" id="A0ABD3NUQ1"/>
<evidence type="ECO:0000313" key="5">
    <source>
        <dbReference type="Proteomes" id="UP001530400"/>
    </source>
</evidence>
<keyword evidence="2" id="KW-1133">Transmembrane helix</keyword>
<evidence type="ECO:0000256" key="2">
    <source>
        <dbReference type="SAM" id="Phobius"/>
    </source>
</evidence>
<feature type="transmembrane region" description="Helical" evidence="2">
    <location>
        <begin position="112"/>
        <end position="132"/>
    </location>
</feature>
<feature type="region of interest" description="Disordered" evidence="1">
    <location>
        <begin position="1"/>
        <end position="58"/>
    </location>
</feature>
<sequence>MDTPNGAADLLSSTPDHDHTSPPLQLPKVGWDDDDDDDQMPTDPPEAQPIPSSYRSASSLSLRYPTRSSELELQPIPEDMSMHGPWPDFCINYYDYEEDRKKAYRYRMCGRFTCRSGLVTVICFLLLLVAVVKFGPAAFLTAGGGSGGAGLSTKLTQEQAQLYEKVASSLHPLWYDRSRGWNGTAYLQAYDFCARLPTGDHERDKSGRVPCPYVAYCPLGRGYAPYGGVRSDGEGWAPVLERENEWVQVGSSNTCELYSNLHDEPPRWGFTGENDEAITQNIMCCLKPSSHSQNDNSEEEEEAVYSDVLHIPPDLEEDEQDKEGAESTASTTEQSTSNEAATESTNRIPTTQQSPMNNQPTAPQLPNEDFQRLVSFFEPVWFDRTYGISFTQDSSSAQDFCYNKAGKRSICPYVAYCPEGPAGRVMEGHDPSIKIEWAPMKEWNGFRWVGIGGDNSCWQAEDASQFGIEEDDALVVDEVLGYIMCCKEKEEYYPRCWQLPLQEQDKSSSSNHRR</sequence>